<feature type="domain" description="Fibronectin type-III" evidence="4">
    <location>
        <begin position="818"/>
        <end position="912"/>
    </location>
</feature>
<gene>
    <name evidence="5" type="ORF">TL16_g05570</name>
</gene>
<dbReference type="InterPro" id="IPR013783">
    <property type="entry name" value="Ig-like_fold"/>
</dbReference>
<sequence length="1774" mass="186146">MSTEHQQLVSNPQACGNLVTIDSFDANTLCSKLADCCQDFETCRSVIEKEAKELHEDGHALDTTFHGSGVTYTYLNRGYPKATRVKNVLFLQAALSDTPDDEKFRFTFGGEGTPSALNGVKGPPLPDSNDIWESIKHTSDIFHHSSNGNMTLEYTVVSVTLSFAHPGTDAVQNYGAFCQAGSGQGFNDIMDDAIAQAALLHHDMNFDHFDFQAVVFPHVPGCFGACASTPGSSLWYNGVASGVSTGGLVSPSVLAHEIGHNLGISHGSFSTQGNSIEYGDHTDMMGRGQTHFAAPYMHHLGWLDENNVQFVRKSGVYRVAAADFAMQLDLDDRQSTSGATDSEFNSIRTLILEKDAIPTLDSHVYAKSYGEQRTSDNDEKFYLWHRSIASSVVGEKIDHSPGMTVHRFLKTKKDFYSDGSMLLVAPKTYLHDPNSEQLWGENGLLTDAGTSPLAGGAATCADSFLAVGSTFAHPRTMCDDMTVLRKESVAGVPTIVAKATCAWPTSTSITGVSVANADSIGYSAGDVTVTGTVSTRVFVALVQTGKNCAGASRLALRLGMGGVATHNGQTLARGTSYDVCFAHRATGGTRDEDFVKQDAQLTITSYVTCGYEVTTNRNSCANWAKDSNTWDCSQEHGLVCSDSHCFCGKMYEGPSGSAWENWTPNGQDTGTAMKSGRCNCCSGNGYLKPSEDWSGQTSNCVCDAGFSGDVCENAATLPYLSAATTSDWKIMAGHSMYVTVTVSTAPSADLTVACDDVFGNSEVTCTQFTIAAGATSALATLTAGSAAACVTGGIRFSAAGHEIFIKAWEVVDFAFPVAPEWLHVSALSDTAVTLMWSYHPSAHQPPIGFYNVYQDGSLLGTAPCDLVGQPTQPYEITGLSAATSAKFEVEAVYDETNLSCPSSSCGASSKAVMYATTYANLVADMCGDGNCNGHGTCKSNGVCTCDSGWNGDIMCSINQCDTGSSTECSSHATCNTVCECDNGYFGRLCAHTGTDPDATAAPTFIVRATVDTSTNSLDLVRAQHNIVDGVSTTYSGRAAHDKFMGGNTTQGAMMVSLLENLGTIGGSNEAFKDYTNYDVISADIINYAYMNDRCPNLSGPSLLFCRSNTYQCNLVDATNSPTPSPTPAPTHPPPPKPFVPPGTCLDFKMWDDWGDGFSDAMITVSGDDISCSKRAGCGKQAKYAVSGASTAGLQTTLTDSCADADFAPAPAPFTSAPTSTAIGSGSETASPTPAVTFSPTNDPGTFVPTSGSTTAAPTVPQPVAAHTLTIPATMNLIMSAVPAAGSDAMRILVSGIERTLKATFNEVSYQYDVNIHTINGVDISAIAMAPAPPVFSQIISQNPPNGGSGNGFPTPPATPTPPVAPMAEGGCLTFEMWDSWGDGFSDASISISGPGGYSKSFPGTMGAGSIEVLCQITSNGCYTVDVTPCTYQEEASWTLGSGNANEEGCGKKAYYDITGAGTAAIDATVRDSACPSRRLDSGCLKFDMYDSWGDGFADGTVTISDSDGAAVASFSGITGAYGSQDVCEITSEGCYSVAVSTCVYPEEASWLLGGTGQANILAPGQVKEYGCDGFRLYTSPAYYYVGGVEGAWYAMKSADAACTEMGGGGESGGGSSGGGSSSAAAPQTPAPTTAPLSVPVEFSVLTENLCMTWLCDASDEVFDIPAESNAMEQTIFMVTIKPEWGDMLKASMVKKMNEIINGGNYTAAEEEAMNAVATQTITINSVVMKTQWATTSEIVDVSESWTLEAPAPKFASLATTTLVIAGIVCVVLGW</sequence>
<dbReference type="PROSITE" id="PS01186">
    <property type="entry name" value="EGF_2"/>
    <property type="match status" value="1"/>
</dbReference>
<evidence type="ECO:0000259" key="4">
    <source>
        <dbReference type="PROSITE" id="PS50853"/>
    </source>
</evidence>
<feature type="region of interest" description="Disordered" evidence="2">
    <location>
        <begin position="1340"/>
        <end position="1359"/>
    </location>
</feature>
<evidence type="ECO:0000256" key="1">
    <source>
        <dbReference type="PROSITE-ProRule" id="PRU00076"/>
    </source>
</evidence>
<dbReference type="Gene3D" id="2.60.40.10">
    <property type="entry name" value="Immunoglobulins"/>
    <property type="match status" value="1"/>
</dbReference>
<dbReference type="SMART" id="SM00060">
    <property type="entry name" value="FN3"/>
    <property type="match status" value="1"/>
</dbReference>
<organism evidence="5 6">
    <name type="scientific">Triparma laevis f. inornata</name>
    <dbReference type="NCBI Taxonomy" id="1714386"/>
    <lineage>
        <taxon>Eukaryota</taxon>
        <taxon>Sar</taxon>
        <taxon>Stramenopiles</taxon>
        <taxon>Ochrophyta</taxon>
        <taxon>Bolidophyceae</taxon>
        <taxon>Parmales</taxon>
        <taxon>Triparmaceae</taxon>
        <taxon>Triparma</taxon>
    </lineage>
</organism>
<dbReference type="InterPro" id="IPR024079">
    <property type="entry name" value="MetalloPept_cat_dom_sf"/>
</dbReference>
<accession>A0A9W7AMN5</accession>
<dbReference type="SUPFAM" id="SSF49265">
    <property type="entry name" value="Fibronectin type III"/>
    <property type="match status" value="1"/>
</dbReference>
<dbReference type="InterPro" id="IPR003961">
    <property type="entry name" value="FN3_dom"/>
</dbReference>
<dbReference type="InterPro" id="IPR008752">
    <property type="entry name" value="Peptidase_M11"/>
</dbReference>
<feature type="region of interest" description="Disordered" evidence="2">
    <location>
        <begin position="1605"/>
        <end position="1632"/>
    </location>
</feature>
<dbReference type="Proteomes" id="UP001162640">
    <property type="component" value="Unassembled WGS sequence"/>
</dbReference>
<proteinExistence type="predicted"/>
<name>A0A9W7AMN5_9STRA</name>
<dbReference type="Pfam" id="PF05548">
    <property type="entry name" value="Peptidase_M11"/>
    <property type="match status" value="1"/>
</dbReference>
<dbReference type="PROSITE" id="PS50853">
    <property type="entry name" value="FN3"/>
    <property type="match status" value="1"/>
</dbReference>
<evidence type="ECO:0000313" key="5">
    <source>
        <dbReference type="EMBL" id="GMH71124.1"/>
    </source>
</evidence>
<reference evidence="6" key="1">
    <citation type="journal article" date="2023" name="Commun. Biol.">
        <title>Genome analysis of Parmales, the sister group of diatoms, reveals the evolutionary specialization of diatoms from phago-mixotrophs to photoautotrophs.</title>
        <authorList>
            <person name="Ban H."/>
            <person name="Sato S."/>
            <person name="Yoshikawa S."/>
            <person name="Yamada K."/>
            <person name="Nakamura Y."/>
            <person name="Ichinomiya M."/>
            <person name="Sato N."/>
            <person name="Blanc-Mathieu R."/>
            <person name="Endo H."/>
            <person name="Kuwata A."/>
            <person name="Ogata H."/>
        </authorList>
    </citation>
    <scope>NUCLEOTIDE SEQUENCE [LARGE SCALE GENOMIC DNA]</scope>
</reference>
<protein>
    <submittedName>
        <fullName evidence="5">Uncharacterized protein</fullName>
    </submittedName>
</protein>
<keyword evidence="1" id="KW-0245">EGF-like domain</keyword>
<dbReference type="EMBL" id="BLQM01000163">
    <property type="protein sequence ID" value="GMH71124.1"/>
    <property type="molecule type" value="Genomic_DNA"/>
</dbReference>
<dbReference type="Gene3D" id="3.40.390.10">
    <property type="entry name" value="Collagenase (Catalytic Domain)"/>
    <property type="match status" value="1"/>
</dbReference>
<feature type="domain" description="EGF-like" evidence="3">
    <location>
        <begin position="922"/>
        <end position="956"/>
    </location>
</feature>
<dbReference type="Gene3D" id="2.10.25.10">
    <property type="entry name" value="Laminin"/>
    <property type="match status" value="1"/>
</dbReference>
<dbReference type="GO" id="GO:0008237">
    <property type="term" value="F:metallopeptidase activity"/>
    <property type="evidence" value="ECO:0007669"/>
    <property type="project" value="InterPro"/>
</dbReference>
<dbReference type="SUPFAM" id="SSF55486">
    <property type="entry name" value="Metalloproteases ('zincins'), catalytic domain"/>
    <property type="match status" value="1"/>
</dbReference>
<dbReference type="InterPro" id="IPR000742">
    <property type="entry name" value="EGF"/>
</dbReference>
<feature type="compositionally biased region" description="Pro residues" evidence="2">
    <location>
        <begin position="1122"/>
        <end position="1137"/>
    </location>
</feature>
<dbReference type="PROSITE" id="PS50026">
    <property type="entry name" value="EGF_3"/>
    <property type="match status" value="1"/>
</dbReference>
<dbReference type="InterPro" id="IPR036116">
    <property type="entry name" value="FN3_sf"/>
</dbReference>
<feature type="compositionally biased region" description="Gly residues" evidence="2">
    <location>
        <begin position="1605"/>
        <end position="1620"/>
    </location>
</feature>
<comment type="caution">
    <text evidence="1">Lacks conserved residue(s) required for the propagation of feature annotation.</text>
</comment>
<evidence type="ECO:0000313" key="6">
    <source>
        <dbReference type="Proteomes" id="UP001162640"/>
    </source>
</evidence>
<evidence type="ECO:0000259" key="3">
    <source>
        <dbReference type="PROSITE" id="PS50026"/>
    </source>
</evidence>
<comment type="caution">
    <text evidence="5">The sequence shown here is derived from an EMBL/GenBank/DDBJ whole genome shotgun (WGS) entry which is preliminary data.</text>
</comment>
<feature type="compositionally biased region" description="Low complexity" evidence="2">
    <location>
        <begin position="1621"/>
        <end position="1632"/>
    </location>
</feature>
<feature type="region of interest" description="Disordered" evidence="2">
    <location>
        <begin position="1117"/>
        <end position="1137"/>
    </location>
</feature>
<dbReference type="CDD" id="cd00063">
    <property type="entry name" value="FN3"/>
    <property type="match status" value="1"/>
</dbReference>
<evidence type="ECO:0000256" key="2">
    <source>
        <dbReference type="SAM" id="MobiDB-lite"/>
    </source>
</evidence>